<dbReference type="AlphaFoldDB" id="A0A6A7KBE8"/>
<dbReference type="PANTHER" id="PTHR43133">
    <property type="entry name" value="RNA POLYMERASE ECF-TYPE SIGMA FACTO"/>
    <property type="match status" value="1"/>
</dbReference>
<dbReference type="PANTHER" id="PTHR43133:SF60">
    <property type="entry name" value="RNA POLYMERASE SIGMA FACTOR SIGV"/>
    <property type="match status" value="1"/>
</dbReference>
<dbReference type="RefSeq" id="WP_152805993.1">
    <property type="nucleotide sequence ID" value="NZ_WHNX01000030.1"/>
</dbReference>
<dbReference type="InterPro" id="IPR039425">
    <property type="entry name" value="RNA_pol_sigma-70-like"/>
</dbReference>
<evidence type="ECO:0000256" key="3">
    <source>
        <dbReference type="ARBA" id="ARBA00023082"/>
    </source>
</evidence>
<evidence type="ECO:0000259" key="5">
    <source>
        <dbReference type="Pfam" id="PF04542"/>
    </source>
</evidence>
<dbReference type="GO" id="GO:0016987">
    <property type="term" value="F:sigma factor activity"/>
    <property type="evidence" value="ECO:0007669"/>
    <property type="project" value="UniProtKB-KW"/>
</dbReference>
<gene>
    <name evidence="7" type="ORF">GC105_13920</name>
</gene>
<feature type="domain" description="RNA polymerase sigma factor 70 region 4 type 2" evidence="6">
    <location>
        <begin position="121"/>
        <end position="173"/>
    </location>
</feature>
<proteinExistence type="inferred from homology"/>
<comment type="caution">
    <text evidence="7">The sequence shown here is derived from an EMBL/GenBank/DDBJ whole genome shotgun (WGS) entry which is preliminary data.</text>
</comment>
<keyword evidence="8" id="KW-1185">Reference proteome</keyword>
<protein>
    <submittedName>
        <fullName evidence="7">Sigma-70 family RNA polymerase sigma factor</fullName>
    </submittedName>
</protein>
<dbReference type="Pfam" id="PF08281">
    <property type="entry name" value="Sigma70_r4_2"/>
    <property type="match status" value="1"/>
</dbReference>
<evidence type="ECO:0000313" key="7">
    <source>
        <dbReference type="EMBL" id="MPW26879.1"/>
    </source>
</evidence>
<evidence type="ECO:0000256" key="2">
    <source>
        <dbReference type="ARBA" id="ARBA00023015"/>
    </source>
</evidence>
<evidence type="ECO:0000256" key="4">
    <source>
        <dbReference type="ARBA" id="ARBA00023163"/>
    </source>
</evidence>
<keyword evidence="2" id="KW-0805">Transcription regulation</keyword>
<dbReference type="InterPro" id="IPR007627">
    <property type="entry name" value="RNA_pol_sigma70_r2"/>
</dbReference>
<dbReference type="InterPro" id="IPR013249">
    <property type="entry name" value="RNA_pol_sigma70_r4_t2"/>
</dbReference>
<dbReference type="EMBL" id="WHNX01000030">
    <property type="protein sequence ID" value="MPW26879.1"/>
    <property type="molecule type" value="Genomic_DNA"/>
</dbReference>
<dbReference type="Pfam" id="PF04542">
    <property type="entry name" value="Sigma70_r2"/>
    <property type="match status" value="1"/>
</dbReference>
<sequence>MLAILTLIQDENSRNKLEEIYHLYGKLMYYIAYDILKDYHEAEDIVQSAILKVASNLDKITDVKCNKTRGFMVIIVRNTALNIYNQRKTRSSVPYENIENLIIDERIENPEQYVLRLDQGEWIAEQLAKLNPAYADILALKYMYEYKNNEIAELINCTEGNVRIRLYRARKAMQVILRGEKYDQTEQR</sequence>
<dbReference type="InterPro" id="IPR036388">
    <property type="entry name" value="WH-like_DNA-bd_sf"/>
</dbReference>
<dbReference type="GO" id="GO:0003677">
    <property type="term" value="F:DNA binding"/>
    <property type="evidence" value="ECO:0007669"/>
    <property type="project" value="InterPro"/>
</dbReference>
<dbReference type="InterPro" id="IPR014284">
    <property type="entry name" value="RNA_pol_sigma-70_dom"/>
</dbReference>
<keyword evidence="3" id="KW-0731">Sigma factor</keyword>
<dbReference type="GO" id="GO:0006352">
    <property type="term" value="P:DNA-templated transcription initiation"/>
    <property type="evidence" value="ECO:0007669"/>
    <property type="project" value="InterPro"/>
</dbReference>
<dbReference type="InterPro" id="IPR013325">
    <property type="entry name" value="RNA_pol_sigma_r2"/>
</dbReference>
<organism evidence="7 8">
    <name type="scientific">Alkalibaculum sporogenes</name>
    <dbReference type="NCBI Taxonomy" id="2655001"/>
    <lineage>
        <taxon>Bacteria</taxon>
        <taxon>Bacillati</taxon>
        <taxon>Bacillota</taxon>
        <taxon>Clostridia</taxon>
        <taxon>Eubacteriales</taxon>
        <taxon>Eubacteriaceae</taxon>
        <taxon>Alkalibaculum</taxon>
    </lineage>
</organism>
<dbReference type="InterPro" id="IPR013324">
    <property type="entry name" value="RNA_pol_sigma_r3/r4-like"/>
</dbReference>
<evidence type="ECO:0000256" key="1">
    <source>
        <dbReference type="ARBA" id="ARBA00010641"/>
    </source>
</evidence>
<dbReference type="Gene3D" id="1.10.1740.10">
    <property type="match status" value="1"/>
</dbReference>
<accession>A0A6A7KBE8</accession>
<dbReference type="SUPFAM" id="SSF88659">
    <property type="entry name" value="Sigma3 and sigma4 domains of RNA polymerase sigma factors"/>
    <property type="match status" value="1"/>
</dbReference>
<comment type="similarity">
    <text evidence="1">Belongs to the sigma-70 factor family. ECF subfamily.</text>
</comment>
<name>A0A6A7KBE8_9FIRM</name>
<dbReference type="Proteomes" id="UP000440004">
    <property type="component" value="Unassembled WGS sequence"/>
</dbReference>
<feature type="domain" description="RNA polymerase sigma-70 region 2" evidence="5">
    <location>
        <begin position="21"/>
        <end position="88"/>
    </location>
</feature>
<dbReference type="Gene3D" id="1.10.10.10">
    <property type="entry name" value="Winged helix-like DNA-binding domain superfamily/Winged helix DNA-binding domain"/>
    <property type="match status" value="1"/>
</dbReference>
<evidence type="ECO:0000313" key="8">
    <source>
        <dbReference type="Proteomes" id="UP000440004"/>
    </source>
</evidence>
<evidence type="ECO:0000259" key="6">
    <source>
        <dbReference type="Pfam" id="PF08281"/>
    </source>
</evidence>
<reference evidence="7 8" key="1">
    <citation type="submission" date="2019-10" db="EMBL/GenBank/DDBJ databases">
        <title>Alkalibaculum tamaniensis sp.nov., a new alkaliphilic acetogen, isolated on methoxylated aromatics from a mud volcano.</title>
        <authorList>
            <person name="Khomyakova M.A."/>
            <person name="Merkel A.Y."/>
            <person name="Bonch-Osmolovskaya E.A."/>
            <person name="Slobodkin A.I."/>
        </authorList>
    </citation>
    <scope>NUCLEOTIDE SEQUENCE [LARGE SCALE GENOMIC DNA]</scope>
    <source>
        <strain evidence="7 8">M08DMB</strain>
    </source>
</reference>
<dbReference type="NCBIfam" id="TIGR02937">
    <property type="entry name" value="sigma70-ECF"/>
    <property type="match status" value="1"/>
</dbReference>
<keyword evidence="4" id="KW-0804">Transcription</keyword>
<dbReference type="SUPFAM" id="SSF88946">
    <property type="entry name" value="Sigma2 domain of RNA polymerase sigma factors"/>
    <property type="match status" value="1"/>
</dbReference>